<protein>
    <recommendedName>
        <fullName evidence="2">Protein NO VEIN C-terminal domain-containing protein</fullName>
    </recommendedName>
</protein>
<accession>A0AAE0DUM3</accession>
<proteinExistence type="predicted"/>
<dbReference type="GO" id="GO:0048364">
    <property type="term" value="P:root development"/>
    <property type="evidence" value="ECO:0007669"/>
    <property type="project" value="TreeGrafter"/>
</dbReference>
<comment type="caution">
    <text evidence="3">The sequence shown here is derived from an EMBL/GenBank/DDBJ whole genome shotgun (WGS) entry which is preliminary data.</text>
</comment>
<feature type="compositionally biased region" description="Polar residues" evidence="1">
    <location>
        <begin position="38"/>
        <end position="63"/>
    </location>
</feature>
<dbReference type="InterPro" id="IPR024975">
    <property type="entry name" value="NOV_C"/>
</dbReference>
<dbReference type="EMBL" id="JANJYJ010000009">
    <property type="protein sequence ID" value="KAK3187917.1"/>
    <property type="molecule type" value="Genomic_DNA"/>
</dbReference>
<organism evidence="3 4">
    <name type="scientific">Dipteronia sinensis</name>
    <dbReference type="NCBI Taxonomy" id="43782"/>
    <lineage>
        <taxon>Eukaryota</taxon>
        <taxon>Viridiplantae</taxon>
        <taxon>Streptophyta</taxon>
        <taxon>Embryophyta</taxon>
        <taxon>Tracheophyta</taxon>
        <taxon>Spermatophyta</taxon>
        <taxon>Magnoliopsida</taxon>
        <taxon>eudicotyledons</taxon>
        <taxon>Gunneridae</taxon>
        <taxon>Pentapetalae</taxon>
        <taxon>rosids</taxon>
        <taxon>malvids</taxon>
        <taxon>Sapindales</taxon>
        <taxon>Sapindaceae</taxon>
        <taxon>Hippocastanoideae</taxon>
        <taxon>Acereae</taxon>
        <taxon>Dipteronia</taxon>
    </lineage>
</organism>
<dbReference type="Proteomes" id="UP001281410">
    <property type="component" value="Unassembled WGS sequence"/>
</dbReference>
<dbReference type="AlphaFoldDB" id="A0AAE0DUM3"/>
<dbReference type="SUPFAM" id="SSF52954">
    <property type="entry name" value="Class II aaRS ABD-related"/>
    <property type="match status" value="1"/>
</dbReference>
<evidence type="ECO:0000313" key="3">
    <source>
        <dbReference type="EMBL" id="KAK3187917.1"/>
    </source>
</evidence>
<dbReference type="Pfam" id="PF13020">
    <property type="entry name" value="NOV_C"/>
    <property type="match status" value="1"/>
</dbReference>
<evidence type="ECO:0000256" key="1">
    <source>
        <dbReference type="SAM" id="MobiDB-lite"/>
    </source>
</evidence>
<dbReference type="GO" id="GO:0005634">
    <property type="term" value="C:nucleus"/>
    <property type="evidence" value="ECO:0007669"/>
    <property type="project" value="TreeGrafter"/>
</dbReference>
<dbReference type="PANTHER" id="PTHR32387:SF0">
    <property type="entry name" value="PROTEIN NO VEIN"/>
    <property type="match status" value="1"/>
</dbReference>
<dbReference type="GO" id="GO:0009793">
    <property type="term" value="P:embryo development ending in seed dormancy"/>
    <property type="evidence" value="ECO:0007669"/>
    <property type="project" value="TreeGrafter"/>
</dbReference>
<feature type="region of interest" description="Disordered" evidence="1">
    <location>
        <begin position="37"/>
        <end position="68"/>
    </location>
</feature>
<keyword evidence="4" id="KW-1185">Reference proteome</keyword>
<evidence type="ECO:0000313" key="4">
    <source>
        <dbReference type="Proteomes" id="UP001281410"/>
    </source>
</evidence>
<evidence type="ECO:0000259" key="2">
    <source>
        <dbReference type="Pfam" id="PF13020"/>
    </source>
</evidence>
<feature type="region of interest" description="Disordered" evidence="1">
    <location>
        <begin position="97"/>
        <end position="126"/>
    </location>
</feature>
<name>A0AAE0DUM3_9ROSI</name>
<dbReference type="PANTHER" id="PTHR32387">
    <property type="entry name" value="WU:FJ29H11"/>
    <property type="match status" value="1"/>
</dbReference>
<sequence length="322" mass="35707">MITTMVESGSTEEQMEFFILNSQKVLKLPVEESVWSLPPSSMENDESIQTSLASSKANEQNSSKSKRKAGISSYWRPVDWKTAPDFSYARANGFKTQAASAQPSRMLNSDDEEDFDTKTNATDAPLPIGNELAMTLAALILPDAENMDDQLGQAFNQNGSSLNIVLDPADKGPKVDASIFNIRDQLNTGAPNVAQTLQTGKDGELAAFKHFTRLFGKGVVKWVNEINETGLPYDIVIGEKESEREYIEVKATKSVRKVRFNITVRQWQFAVEKGETFSVAHVILSDSDAKVTLYRNPVKLYEQGKLQLCQQGKQQLVVMMPG</sequence>
<dbReference type="GO" id="GO:0010305">
    <property type="term" value="P:leaf vascular tissue pattern formation"/>
    <property type="evidence" value="ECO:0007669"/>
    <property type="project" value="TreeGrafter"/>
</dbReference>
<reference evidence="3" key="1">
    <citation type="journal article" date="2023" name="Plant J.">
        <title>Genome sequences and population genomics provide insights into the demographic history, inbreeding, and mutation load of two 'living fossil' tree species of Dipteronia.</title>
        <authorList>
            <person name="Feng Y."/>
            <person name="Comes H.P."/>
            <person name="Chen J."/>
            <person name="Zhu S."/>
            <person name="Lu R."/>
            <person name="Zhang X."/>
            <person name="Li P."/>
            <person name="Qiu J."/>
            <person name="Olsen K.M."/>
            <person name="Qiu Y."/>
        </authorList>
    </citation>
    <scope>NUCLEOTIDE SEQUENCE</scope>
    <source>
        <strain evidence="3">NBL</strain>
    </source>
</reference>
<feature type="domain" description="Protein NO VEIN C-terminal" evidence="2">
    <location>
        <begin position="203"/>
        <end position="291"/>
    </location>
</feature>
<feature type="compositionally biased region" description="Polar residues" evidence="1">
    <location>
        <begin position="97"/>
        <end position="107"/>
    </location>
</feature>
<gene>
    <name evidence="3" type="ORF">Dsin_027478</name>
</gene>
<dbReference type="InterPro" id="IPR052957">
    <property type="entry name" value="Auxin_embryo_med"/>
</dbReference>